<accession>A0A7W4W2K5</accession>
<evidence type="ECO:0000256" key="8">
    <source>
        <dbReference type="SAM" id="Phobius"/>
    </source>
</evidence>
<gene>
    <name evidence="11" type="ORF">FHR99_000536</name>
</gene>
<evidence type="ECO:0000256" key="4">
    <source>
        <dbReference type="ARBA" id="ARBA00022475"/>
    </source>
</evidence>
<evidence type="ECO:0000256" key="1">
    <source>
        <dbReference type="ARBA" id="ARBA00004651"/>
    </source>
</evidence>
<protein>
    <submittedName>
        <fullName evidence="11">Lipoprotein-releasing system permease protein</fullName>
    </submittedName>
</protein>
<evidence type="ECO:0000256" key="2">
    <source>
        <dbReference type="ARBA" id="ARBA00005236"/>
    </source>
</evidence>
<dbReference type="InterPro" id="IPR011925">
    <property type="entry name" value="LolCE_TM"/>
</dbReference>
<feature type="transmembrane region" description="Helical" evidence="8">
    <location>
        <begin position="307"/>
        <end position="337"/>
    </location>
</feature>
<keyword evidence="6 8" id="KW-1133">Transmembrane helix</keyword>
<dbReference type="InterPro" id="IPR025857">
    <property type="entry name" value="MacB_PCD"/>
</dbReference>
<comment type="subcellular location">
    <subcellularLocation>
        <location evidence="1">Cell membrane</location>
        <topology evidence="1">Multi-pass membrane protein</topology>
    </subcellularLocation>
</comment>
<evidence type="ECO:0000313" key="11">
    <source>
        <dbReference type="EMBL" id="MBB3046300.1"/>
    </source>
</evidence>
<feature type="domain" description="ABC3 transporter permease C-terminal" evidence="9">
    <location>
        <begin position="266"/>
        <end position="399"/>
    </location>
</feature>
<dbReference type="GO" id="GO:0042953">
    <property type="term" value="P:lipoprotein transport"/>
    <property type="evidence" value="ECO:0007669"/>
    <property type="project" value="InterPro"/>
</dbReference>
<keyword evidence="3" id="KW-0813">Transport</keyword>
<sequence length="406" mass="44025">MVWGFIGLRYSLDRKADHLLAFLSRLSTAGLVLGVALLVVVLSVMNGFDREMRERILSLVPHVTVKPWSAEENWDAMAQTARQQPGVAAVAPFIEFPAMLSRGRSMEPALVYGVDAAVEDRVSGLGRFVDLPRLSQTSEQVAPVIIGAGLAKLLGVAVGDSLNLVTPASAQQSSNVSFNRLEVVDVLDSGTEIDQRLVLMDLYAARATGVDPVIGLRVSVEDVFSARTIAWELRNQLGFHYQYSDWTSQLGNLYHAIQMSRNLVVVMLLAVVAVAVFNIVSTLVMVVHEKESDIAILRSQGATPGQIIKTFLLYGAVIGLIGVLAGGVLGALGAWAITDIVAWIERAAGIQFLQGDVYPITYLPSDLRMEDWLMVCGVSYLICLLATLYPAWRAASVQPAAVLSYR</sequence>
<feature type="transmembrane region" description="Helical" evidence="8">
    <location>
        <begin position="372"/>
        <end position="392"/>
    </location>
</feature>
<name>A0A7W4W2K5_9GAMM</name>
<keyword evidence="7 8" id="KW-0472">Membrane</keyword>
<dbReference type="PANTHER" id="PTHR30489:SF0">
    <property type="entry name" value="LIPOPROTEIN-RELEASING SYSTEM TRANSMEMBRANE PROTEIN LOLE"/>
    <property type="match status" value="1"/>
</dbReference>
<evidence type="ECO:0000259" key="9">
    <source>
        <dbReference type="Pfam" id="PF02687"/>
    </source>
</evidence>
<dbReference type="Pfam" id="PF02687">
    <property type="entry name" value="FtsX"/>
    <property type="match status" value="1"/>
</dbReference>
<evidence type="ECO:0000256" key="3">
    <source>
        <dbReference type="ARBA" id="ARBA00022448"/>
    </source>
</evidence>
<evidence type="ECO:0000256" key="7">
    <source>
        <dbReference type="ARBA" id="ARBA00023136"/>
    </source>
</evidence>
<proteinExistence type="inferred from homology"/>
<dbReference type="GO" id="GO:0098797">
    <property type="term" value="C:plasma membrane protein complex"/>
    <property type="evidence" value="ECO:0007669"/>
    <property type="project" value="TreeGrafter"/>
</dbReference>
<reference evidence="11 12" key="1">
    <citation type="submission" date="2020-08" db="EMBL/GenBank/DDBJ databases">
        <title>Genomic Encyclopedia of Type Strains, Phase III (KMG-III): the genomes of soil and plant-associated and newly described type strains.</title>
        <authorList>
            <person name="Whitman W."/>
        </authorList>
    </citation>
    <scope>NUCLEOTIDE SEQUENCE [LARGE SCALE GENOMIC DNA]</scope>
    <source>
        <strain evidence="11 12">CECT 8654</strain>
    </source>
</reference>
<keyword evidence="4" id="KW-1003">Cell membrane</keyword>
<dbReference type="PANTHER" id="PTHR30489">
    <property type="entry name" value="LIPOPROTEIN-RELEASING SYSTEM TRANSMEMBRANE PROTEIN LOLE"/>
    <property type="match status" value="1"/>
</dbReference>
<dbReference type="InterPro" id="IPR051447">
    <property type="entry name" value="Lipoprotein-release_system"/>
</dbReference>
<dbReference type="RefSeq" id="WP_183409005.1">
    <property type="nucleotide sequence ID" value="NZ_JACHWY010000001.1"/>
</dbReference>
<dbReference type="Pfam" id="PF12704">
    <property type="entry name" value="MacB_PCD"/>
    <property type="match status" value="1"/>
</dbReference>
<dbReference type="InterPro" id="IPR003838">
    <property type="entry name" value="ABC3_permease_C"/>
</dbReference>
<dbReference type="GO" id="GO:0044874">
    <property type="term" value="P:lipoprotein localization to outer membrane"/>
    <property type="evidence" value="ECO:0007669"/>
    <property type="project" value="TreeGrafter"/>
</dbReference>
<dbReference type="NCBIfam" id="TIGR02212">
    <property type="entry name" value="lolCE"/>
    <property type="match status" value="1"/>
</dbReference>
<dbReference type="AlphaFoldDB" id="A0A7W4W2K5"/>
<evidence type="ECO:0000256" key="5">
    <source>
        <dbReference type="ARBA" id="ARBA00022692"/>
    </source>
</evidence>
<dbReference type="Proteomes" id="UP000537130">
    <property type="component" value="Unassembled WGS sequence"/>
</dbReference>
<evidence type="ECO:0000313" key="12">
    <source>
        <dbReference type="Proteomes" id="UP000537130"/>
    </source>
</evidence>
<keyword evidence="11" id="KW-0449">Lipoprotein</keyword>
<comment type="caution">
    <text evidence="11">The sequence shown here is derived from an EMBL/GenBank/DDBJ whole genome shotgun (WGS) entry which is preliminary data.</text>
</comment>
<comment type="similarity">
    <text evidence="2">Belongs to the ABC-4 integral membrane protein family. LolC/E subfamily.</text>
</comment>
<organism evidence="11 12">
    <name type="scientific">Litorivivens lipolytica</name>
    <dbReference type="NCBI Taxonomy" id="1524264"/>
    <lineage>
        <taxon>Bacteria</taxon>
        <taxon>Pseudomonadati</taxon>
        <taxon>Pseudomonadota</taxon>
        <taxon>Gammaproteobacteria</taxon>
        <taxon>Litorivivens</taxon>
    </lineage>
</organism>
<evidence type="ECO:0000259" key="10">
    <source>
        <dbReference type="Pfam" id="PF12704"/>
    </source>
</evidence>
<keyword evidence="5 8" id="KW-0812">Transmembrane</keyword>
<keyword evidence="12" id="KW-1185">Reference proteome</keyword>
<feature type="transmembrane region" description="Helical" evidence="8">
    <location>
        <begin position="263"/>
        <end position="287"/>
    </location>
</feature>
<dbReference type="EMBL" id="JACHWY010000001">
    <property type="protein sequence ID" value="MBB3046300.1"/>
    <property type="molecule type" value="Genomic_DNA"/>
</dbReference>
<feature type="transmembrane region" description="Helical" evidence="8">
    <location>
        <begin position="20"/>
        <end position="45"/>
    </location>
</feature>
<evidence type="ECO:0000256" key="6">
    <source>
        <dbReference type="ARBA" id="ARBA00022989"/>
    </source>
</evidence>
<feature type="domain" description="MacB-like periplasmic core" evidence="10">
    <location>
        <begin position="26"/>
        <end position="222"/>
    </location>
</feature>